<dbReference type="CDD" id="cd23659">
    <property type="entry name" value="USP_At3g01520-like"/>
    <property type="match status" value="1"/>
</dbReference>
<dbReference type="Pfam" id="PF00582">
    <property type="entry name" value="Usp"/>
    <property type="match status" value="1"/>
</dbReference>
<name>A0ABP7EHU4_9ACTN</name>
<dbReference type="RefSeq" id="WP_344814615.1">
    <property type="nucleotide sequence ID" value="NZ_BAAAYX010000030.1"/>
</dbReference>
<evidence type="ECO:0000259" key="3">
    <source>
        <dbReference type="Pfam" id="PF00582"/>
    </source>
</evidence>
<feature type="domain" description="UspA" evidence="3">
    <location>
        <begin position="32"/>
        <end position="162"/>
    </location>
</feature>
<feature type="compositionally biased region" description="Polar residues" evidence="2">
    <location>
        <begin position="9"/>
        <end position="25"/>
    </location>
</feature>
<dbReference type="SUPFAM" id="SSF52402">
    <property type="entry name" value="Adenine nucleotide alpha hydrolases-like"/>
    <property type="match status" value="1"/>
</dbReference>
<gene>
    <name evidence="4" type="ORF">GCM10022204_44010</name>
</gene>
<proteinExistence type="inferred from homology"/>
<organism evidence="4 5">
    <name type="scientific">Microlunatus aurantiacus</name>
    <dbReference type="NCBI Taxonomy" id="446786"/>
    <lineage>
        <taxon>Bacteria</taxon>
        <taxon>Bacillati</taxon>
        <taxon>Actinomycetota</taxon>
        <taxon>Actinomycetes</taxon>
        <taxon>Propionibacteriales</taxon>
        <taxon>Propionibacteriaceae</taxon>
        <taxon>Microlunatus</taxon>
    </lineage>
</organism>
<evidence type="ECO:0000256" key="2">
    <source>
        <dbReference type="SAM" id="MobiDB-lite"/>
    </source>
</evidence>
<evidence type="ECO:0000313" key="4">
    <source>
        <dbReference type="EMBL" id="GAA3719102.1"/>
    </source>
</evidence>
<dbReference type="InterPro" id="IPR006015">
    <property type="entry name" value="Universal_stress_UspA"/>
</dbReference>
<keyword evidence="5" id="KW-1185">Reference proteome</keyword>
<feature type="region of interest" description="Disordered" evidence="2">
    <location>
        <begin position="1"/>
        <end position="25"/>
    </location>
</feature>
<dbReference type="PANTHER" id="PTHR46553">
    <property type="entry name" value="ADENINE NUCLEOTIDE ALPHA HYDROLASES-LIKE SUPERFAMILY PROTEIN"/>
    <property type="match status" value="1"/>
</dbReference>
<dbReference type="Proteomes" id="UP001500051">
    <property type="component" value="Unassembled WGS sequence"/>
</dbReference>
<dbReference type="PRINTS" id="PR01438">
    <property type="entry name" value="UNVRSLSTRESS"/>
</dbReference>
<dbReference type="InterPro" id="IPR006016">
    <property type="entry name" value="UspA"/>
</dbReference>
<accession>A0ABP7EHU4</accession>
<dbReference type="InterPro" id="IPR014729">
    <property type="entry name" value="Rossmann-like_a/b/a_fold"/>
</dbReference>
<comment type="caution">
    <text evidence="4">The sequence shown here is derived from an EMBL/GenBank/DDBJ whole genome shotgun (WGS) entry which is preliminary data.</text>
</comment>
<evidence type="ECO:0000313" key="5">
    <source>
        <dbReference type="Proteomes" id="UP001500051"/>
    </source>
</evidence>
<comment type="similarity">
    <text evidence="1">Belongs to the universal stress protein A family.</text>
</comment>
<dbReference type="EMBL" id="BAAAYX010000030">
    <property type="protein sequence ID" value="GAA3719102.1"/>
    <property type="molecule type" value="Genomic_DNA"/>
</dbReference>
<protein>
    <submittedName>
        <fullName evidence="4">Universal stress protein</fullName>
    </submittedName>
</protein>
<evidence type="ECO:0000256" key="1">
    <source>
        <dbReference type="ARBA" id="ARBA00008791"/>
    </source>
</evidence>
<reference evidence="5" key="1">
    <citation type="journal article" date="2019" name="Int. J. Syst. Evol. Microbiol.">
        <title>The Global Catalogue of Microorganisms (GCM) 10K type strain sequencing project: providing services to taxonomists for standard genome sequencing and annotation.</title>
        <authorList>
            <consortium name="The Broad Institute Genomics Platform"/>
            <consortium name="The Broad Institute Genome Sequencing Center for Infectious Disease"/>
            <person name="Wu L."/>
            <person name="Ma J."/>
        </authorList>
    </citation>
    <scope>NUCLEOTIDE SEQUENCE [LARGE SCALE GENOMIC DNA]</scope>
    <source>
        <strain evidence="5">JCM 16548</strain>
    </source>
</reference>
<sequence length="175" mass="18522">MSWPHQDTRPFNSRPSSTLYQTKDQPMTTSSRIVVGVDGSPASVSALRWAARQAALTDSSLEATISWEYPMQYGNELLYEGIDWVDLARSTLATALAEADPGMEINSVVTEGHPAQVLIAASADADLLVVGSRGRGGFAGLILGSVSQYVTAHASCPVLVVRAPDHPAPAAQQDS</sequence>
<dbReference type="PANTHER" id="PTHR46553:SF3">
    <property type="entry name" value="ADENINE NUCLEOTIDE ALPHA HYDROLASES-LIKE SUPERFAMILY PROTEIN"/>
    <property type="match status" value="1"/>
</dbReference>
<dbReference type="Gene3D" id="3.40.50.620">
    <property type="entry name" value="HUPs"/>
    <property type="match status" value="1"/>
</dbReference>